<evidence type="ECO:0008006" key="3">
    <source>
        <dbReference type="Google" id="ProtNLM"/>
    </source>
</evidence>
<proteinExistence type="predicted"/>
<dbReference type="EMBL" id="CP096205">
    <property type="protein sequence ID" value="UPQ80066.1"/>
    <property type="molecule type" value="Genomic_DNA"/>
</dbReference>
<evidence type="ECO:0000313" key="2">
    <source>
        <dbReference type="Proteomes" id="UP000830583"/>
    </source>
</evidence>
<sequence>MKKYNYQTLIKLLFLFLLTILFSFCNAKKEVSKYKPIEIKEIVFKKSTTNDKDLLSKSMKDFNEKLIVELKNSITEEIKEQNQDSNLEEINQKIDSLNPFLEMVSSELFISNNEFNHFRFQDSLIVSYVTINNKIHGDYRIINRNKNTFHYLAKIDSTTTYYNYTPYKYRDEKGLIINEFRNEKKIIQGIECFKIVVRAQDDIGNEEMPDFFQNLTTEYTMYVTERIKCSFHPVVWYKIILDKYYPLEIEESNEVLKGSVIKYELEKLVLNDY</sequence>
<keyword evidence="2" id="KW-1185">Reference proteome</keyword>
<protein>
    <recommendedName>
        <fullName evidence="3">DUF4377 domain-containing protein</fullName>
    </recommendedName>
</protein>
<name>A0ABY4KIG8_9FLAO</name>
<dbReference type="Proteomes" id="UP000830583">
    <property type="component" value="Chromosome"/>
</dbReference>
<evidence type="ECO:0000313" key="1">
    <source>
        <dbReference type="EMBL" id="UPQ80066.1"/>
    </source>
</evidence>
<organism evidence="1 2">
    <name type="scientific">Flavobacterium azooxidireducens</name>
    <dbReference type="NCBI Taxonomy" id="1871076"/>
    <lineage>
        <taxon>Bacteria</taxon>
        <taxon>Pseudomonadati</taxon>
        <taxon>Bacteroidota</taxon>
        <taxon>Flavobacteriia</taxon>
        <taxon>Flavobacteriales</taxon>
        <taxon>Flavobacteriaceae</taxon>
        <taxon>Flavobacterium</taxon>
    </lineage>
</organism>
<reference evidence="1" key="1">
    <citation type="submission" date="2022-04" db="EMBL/GenBank/DDBJ databases">
        <title>Consumption of N2O by Flavobacterium azooxidireducens sp. nov. isolated from Decomposing Leaf Litter of Phragmites australis (Cav.).</title>
        <authorList>
            <person name="Behrendt U."/>
            <person name="Spanner T."/>
            <person name="Augustin J."/>
            <person name="Horn M.A."/>
            <person name="Kolb S."/>
            <person name="Ulrich A."/>
        </authorList>
    </citation>
    <scope>NUCLEOTIDE SEQUENCE</scope>
    <source>
        <strain evidence="1">IGB 4-14</strain>
    </source>
</reference>
<gene>
    <name evidence="1" type="ORF">M0M57_04340</name>
</gene>
<dbReference type="RefSeq" id="WP_248435717.1">
    <property type="nucleotide sequence ID" value="NZ_CP096205.1"/>
</dbReference>
<accession>A0ABY4KIG8</accession>